<organism evidence="8 9">
    <name type="scientific">Coemansia pectinata</name>
    <dbReference type="NCBI Taxonomy" id="1052879"/>
    <lineage>
        <taxon>Eukaryota</taxon>
        <taxon>Fungi</taxon>
        <taxon>Fungi incertae sedis</taxon>
        <taxon>Zoopagomycota</taxon>
        <taxon>Kickxellomycotina</taxon>
        <taxon>Kickxellomycetes</taxon>
        <taxon>Kickxellales</taxon>
        <taxon>Kickxellaceae</taxon>
        <taxon>Coemansia</taxon>
    </lineage>
</organism>
<dbReference type="Gene3D" id="3.40.50.720">
    <property type="entry name" value="NAD(P)-binding Rossmann-like Domain"/>
    <property type="match status" value="2"/>
</dbReference>
<dbReference type="SUPFAM" id="SSF51735">
    <property type="entry name" value="NAD(P)-binding Rossmann-fold domains"/>
    <property type="match status" value="1"/>
</dbReference>
<dbReference type="InterPro" id="IPR009081">
    <property type="entry name" value="PP-bd_ACP"/>
</dbReference>
<dbReference type="SUPFAM" id="SSF52151">
    <property type="entry name" value="FabD/lysophospholipase-like"/>
    <property type="match status" value="1"/>
</dbReference>
<dbReference type="InterPro" id="IPR016035">
    <property type="entry name" value="Acyl_Trfase/lysoPLipase"/>
</dbReference>
<dbReference type="Gene3D" id="3.20.20.70">
    <property type="entry name" value="Aldolase class I"/>
    <property type="match status" value="2"/>
</dbReference>
<evidence type="ECO:0000256" key="5">
    <source>
        <dbReference type="ARBA" id="ARBA00022857"/>
    </source>
</evidence>
<dbReference type="GO" id="GO:0005835">
    <property type="term" value="C:fatty acid synthase complex"/>
    <property type="evidence" value="ECO:0007669"/>
    <property type="project" value="InterPro"/>
</dbReference>
<dbReference type="GO" id="GO:0019171">
    <property type="term" value="F:(3R)-hydroxyacyl-[acyl-carrier-protein] dehydratase activity"/>
    <property type="evidence" value="ECO:0007669"/>
    <property type="project" value="InterPro"/>
</dbReference>
<dbReference type="Gene3D" id="3.40.366.10">
    <property type="entry name" value="Malonyl-Coenzyme A Acyl Carrier Protein, domain 2"/>
    <property type="match status" value="2"/>
</dbReference>
<dbReference type="Gene3D" id="3.10.129.10">
    <property type="entry name" value="Hotdog Thioesterase"/>
    <property type="match status" value="2"/>
</dbReference>
<dbReference type="InterPro" id="IPR029069">
    <property type="entry name" value="HotDog_dom_sf"/>
</dbReference>
<keyword evidence="6" id="KW-0560">Oxidoreductase</keyword>
<evidence type="ECO:0000313" key="8">
    <source>
        <dbReference type="EMBL" id="KAJ2750540.1"/>
    </source>
</evidence>
<dbReference type="PANTHER" id="PTHR10982">
    <property type="entry name" value="MALONYL COA-ACYL CARRIER PROTEIN TRANSACYLASE"/>
    <property type="match status" value="1"/>
</dbReference>
<dbReference type="PROSITE" id="PS50075">
    <property type="entry name" value="CARRIER"/>
    <property type="match status" value="1"/>
</dbReference>
<keyword evidence="2" id="KW-0597">Phosphoprotein</keyword>
<protein>
    <submittedName>
        <fullName evidence="8">Fatty acid synthase alpha subunit Lsd1</fullName>
        <ecNumber evidence="8">2.3.1.86</ecNumber>
    </submittedName>
</protein>
<dbReference type="Gene3D" id="3.40.47.10">
    <property type="match status" value="1"/>
</dbReference>
<dbReference type="Gene3D" id="3.90.25.70">
    <property type="match status" value="1"/>
</dbReference>
<dbReference type="EMBL" id="JANBUH010000540">
    <property type="protein sequence ID" value="KAJ2750540.1"/>
    <property type="molecule type" value="Genomic_DNA"/>
</dbReference>
<keyword evidence="5" id="KW-0521">NADP</keyword>
<gene>
    <name evidence="8" type="primary">fas2_11</name>
    <name evidence="8" type="ORF">GGI19_005048</name>
</gene>
<accession>A0A9W8GQF4</accession>
<dbReference type="InterPro" id="IPR040899">
    <property type="entry name" value="Fas_alpha_ACP"/>
</dbReference>
<dbReference type="InterPro" id="IPR036291">
    <property type="entry name" value="NAD(P)-bd_dom_sf"/>
</dbReference>
<dbReference type="EC" id="2.3.1.86" evidence="8"/>
<dbReference type="PANTHER" id="PTHR10982:SF21">
    <property type="entry name" value="FATTY ACID SYNTHASE SUBUNIT BETA"/>
    <property type="match status" value="1"/>
</dbReference>
<feature type="domain" description="Carrier" evidence="7">
    <location>
        <begin position="1747"/>
        <end position="1826"/>
    </location>
</feature>
<evidence type="ECO:0000256" key="4">
    <source>
        <dbReference type="ARBA" id="ARBA00022801"/>
    </source>
</evidence>
<dbReference type="SUPFAM" id="SSF54637">
    <property type="entry name" value="Thioesterase/thiol ester dehydrase-isomerase"/>
    <property type="match status" value="1"/>
</dbReference>
<feature type="non-terminal residue" evidence="8">
    <location>
        <position position="2550"/>
    </location>
</feature>
<dbReference type="InterPro" id="IPR041550">
    <property type="entry name" value="FASI_helical"/>
</dbReference>
<dbReference type="InterPro" id="IPR050830">
    <property type="entry name" value="Fungal_FAS"/>
</dbReference>
<dbReference type="InterPro" id="IPR001227">
    <property type="entry name" value="Ac_transferase_dom_sf"/>
</dbReference>
<dbReference type="OrthoDB" id="4251012at2759"/>
<dbReference type="FunFam" id="3.20.20.70:FF:000078">
    <property type="entry name" value="Fatty acid synthase beta subunit dehydratase"/>
    <property type="match status" value="1"/>
</dbReference>
<dbReference type="PRINTS" id="PR01483">
    <property type="entry name" value="FASYNTHASE"/>
</dbReference>
<evidence type="ECO:0000256" key="6">
    <source>
        <dbReference type="ARBA" id="ARBA00023002"/>
    </source>
</evidence>
<dbReference type="InterPro" id="IPR016039">
    <property type="entry name" value="Thiolase-like"/>
</dbReference>
<dbReference type="InterPro" id="IPR013785">
    <property type="entry name" value="Aldolase_TIM"/>
</dbReference>
<dbReference type="Pfam" id="PF17951">
    <property type="entry name" value="FAS_meander"/>
    <property type="match status" value="1"/>
</dbReference>
<reference evidence="8" key="1">
    <citation type="submission" date="2022-07" db="EMBL/GenBank/DDBJ databases">
        <title>Phylogenomic reconstructions and comparative analyses of Kickxellomycotina fungi.</title>
        <authorList>
            <person name="Reynolds N.K."/>
            <person name="Stajich J.E."/>
            <person name="Barry K."/>
            <person name="Grigoriev I.V."/>
            <person name="Crous P."/>
            <person name="Smith M.E."/>
        </authorList>
    </citation>
    <scope>NUCLEOTIDE SEQUENCE</scope>
    <source>
        <strain evidence="8">BCRC 34297</strain>
    </source>
</reference>
<dbReference type="InterPro" id="IPR014043">
    <property type="entry name" value="Acyl_transferase_dom"/>
</dbReference>
<keyword evidence="9" id="KW-1185">Reference proteome</keyword>
<dbReference type="InterPro" id="IPR040883">
    <property type="entry name" value="FAS_meander"/>
</dbReference>
<dbReference type="SUPFAM" id="SSF51412">
    <property type="entry name" value="Inosine monophosphate dehydrogenase (IMPDH)"/>
    <property type="match status" value="1"/>
</dbReference>
<evidence type="ECO:0000256" key="1">
    <source>
        <dbReference type="ARBA" id="ARBA00022450"/>
    </source>
</evidence>
<dbReference type="Pfam" id="PF18325">
    <property type="entry name" value="Fas_alpha_ACP"/>
    <property type="match status" value="1"/>
</dbReference>
<dbReference type="CDD" id="cd03447">
    <property type="entry name" value="FAS_MaoC"/>
    <property type="match status" value="1"/>
</dbReference>
<keyword evidence="8" id="KW-0012">Acyltransferase</keyword>
<dbReference type="Gene3D" id="6.10.250.1930">
    <property type="match status" value="1"/>
</dbReference>
<dbReference type="InterPro" id="IPR013565">
    <property type="entry name" value="Fas1/AflB-like_central"/>
</dbReference>
<dbReference type="GO" id="GO:0004312">
    <property type="term" value="F:fatty acid synthase activity"/>
    <property type="evidence" value="ECO:0007669"/>
    <property type="project" value="InterPro"/>
</dbReference>
<evidence type="ECO:0000256" key="3">
    <source>
        <dbReference type="ARBA" id="ARBA00022679"/>
    </source>
</evidence>
<dbReference type="SMART" id="SM00827">
    <property type="entry name" value="PKS_AT"/>
    <property type="match status" value="1"/>
</dbReference>
<dbReference type="InterPro" id="IPR003965">
    <property type="entry name" value="Fatty_acid_synthase"/>
</dbReference>
<comment type="caution">
    <text evidence="8">The sequence shown here is derived from an EMBL/GenBank/DDBJ whole genome shotgun (WGS) entry which is preliminary data.</text>
</comment>
<dbReference type="FunFam" id="3.90.25.70:FF:000001">
    <property type="entry name" value="Fatty acid synthase subunit alpha"/>
    <property type="match status" value="1"/>
</dbReference>
<dbReference type="GO" id="GO:0004318">
    <property type="term" value="F:enoyl-[acyl-carrier-protein] reductase (NADH) activity"/>
    <property type="evidence" value="ECO:0007669"/>
    <property type="project" value="InterPro"/>
</dbReference>
<sequence length="2550" mass="278809">MAVERGWIFHASDMQIAVRASDDGHDIQTEGDMTRYLFSAICVLPVDWPQTTHYPGITHVVDFGPGGLSGFGLLAYKNIEGIGIPVICAGALVSRSSKPYLGSKADLYKTDLASVTTVPNWLTEFGPKLVRTAHDCQIHIDTPMSRILGAPTVMVAGMSPTTTNESFVAAINNAGYHAELAGGGIFTKEDLERKIANLVNLVKPGQGITLNCIYIDQRQWSFQFPALLHLRAKGVPIAGLCVGGGVPSLDNAASIIDSLRSVGICHVAFKPSTAGAIRDVINIAKAHADFPVVLQWTGGRAGGHHSFEDFHQPILETYASVRTCRNIVLIAGSGFGDTEGSLPYLTGDWSVALGRAPMPFDGILLGSRVMVAKEAGTSLAAKELIVAASGLSDAEWHKTYDGPSGGVTTLTSEYGELNHTIVNRAIVLVNDLTSNIFSQPREKHAALLLARKDEIIARLNSDYFRPWFGRKTDGRVADLEEMTYAEVISRLVELMYVKHQQRWIHGSYRQFVLDFVARAERRLSTDLPEISIMPEIRDTLPAELAQYFTNRYSAAESQLLYSEDIQFFVGICKRRGQKPVPFIVVLDADFANAFLKDGLWQSEDLDAVVDRDPQRVVVQQGPVAARFSTTVNEPVKDILDDIYHGHIAALLSRNYNGDAANVPVVDYIGAQSEVVTLPANVSVQVAGSMCTYQLPCAQDQLPDLGVWLNALAGPTNSWLRALLTAPVIVDGSSYVKNFMPRVLRPRPGQFVALHIDNCQPRLLEVVDSSGIPALRIERHSGGNIELNIYHQVPLGTTSLCRMYTYQPQQLLTPIHFTIEGHVARKLKLHMDLLVDNADVPTERSEILGTDCQLRSDGFVITREHVRALCLNVGNQSRHYCRETNGKLLAPMEFLIVSTTPNLTRMLSSTAVTNDLLKILHLYNKCQIVDGAPVLRVGDNVSSELAVGGLVNTPIGRKVSLFTKICYRNQSIAIMESAFLYRDDFIDIDKTFKHAENQQFIIRLATTEDVAALEAKEWFIYCEDASARVSPGSDIEFRLDSKYRFMSESIYSRILTTGCAFIKALSGRLVHIADIYFECGVSAKDLVVEYLRRHKAAPEVLLFDHDGHTLVPLGDTQQPQVTVPDSNWEYAYLSADGNPIHTNPYIADVAGLPGTITHGLWTSASTRALVEYYAADDEPGRIRMYQANFVGMVMPKDELWTELFHVGMKSGRMLVKGVTSKVGGGPVLECTAEIEQPATAYIFTGQGSQEVGMGMELYKQSAAARDVWDRADQHMLAKYGVSLLEIVRTNPNELTVYFDSEIGEGIRRSYVSLTRRCSGDKGKAVPLFPEITLDSSSYTYRSSTGLLYSTQFTQVALVTFALAAVADMRAHMLVQKDAVFAGHSLGEYAALASISSICTPESILDLTFYRGMLMQSAVERDAQGHSQYGMVAVDPSRLGRGADESVLTLTINTICEHSKGLLEAVNYNVRGSQYVVAGTLYQLAVLRLVFDGIARLGAPTDGNWQAHIAQIVTDVFTKPVDSQPVRGRATIPLPGIDVPFHSSKLFSGVDEFRSLLQEMVQPENIDYSALHLRYIPNLTAVPFEVSQQYFSLVHSITKSPVAASVLDKWSDAAMDNRDDMARLAAILLVELLAYQFASPVQWIDTQDVLFGKLGVRRIVEIGVSPVLSGMASKTLKSEACADKHIEVLHVERDRDAIYYTQQRQEVTEPTPSAMPALPEQPILPATMVVVEPIAPTVQSSGTATPLIDVPLQALDVVHALVAHKLKRPLSDISTTKSIKSLVGGKSTLQNEIVGDLHKEFGSKVPDKAEDLSLQDLATAIGAFGGRLGKHTQAQLARLFSNKMPGGFSLSSARNTLLSVYGLGPQRQDALLLAALTMEPSSRLSSDVEAKSWLGTVAQSYAAKASITYAATSASGSSGQASAPIISSAEMERMKQKQHEHIRQQIQVLARYAGMDLREGARLAKDEQTKAAKLQTKLDDISTELGDEFIDGMQPLFDARKARRFDSSWNWVRQEAYELIQQAIAGCAAGSAAAAAVVDETALQRLKNRSSPGLLQMLAGSLSILQAANDDSLEPVIKLVSELHDVCTQSLTRPPAYRELSVPTAPQVDIGPDGTVACSEVLRLDEPTFVDFIEHMRQPAAQDMPPFIHLKTQSTGSPWSYCAELSTMYYEGLSEISGSGLSFAGKTALVTGCGRGSIGADIVCSLLSGGAKVIATTSSYNRKTTLFFEDMYRTHGARGSELVVVPFNQGSTSDIKKLVDFIYSKLGVAKGLGWDLDYVFPFAAVSDIGSFATNLGSHSELAQRVLLTNIVRLLGSIKGAKERLGYNTRSSLVVLPLSPNHGNFGGDGLYGECKIGLETAFNRWKSESWKNYLSIAGAVIGWTRGTGLMSGNNMVAQEIEKLGVRTFSTREMAFNILGLVHPRIRRLACRQPIWADLNGGMGGINDFGDVVSKARVDIERKSSTLQVIVRESAFDFSAQHMQQVLSPFSAQGATPLAKHKYHFPAPRRYDQLQHLRHLQGMVNLDKVVVVTGYGEIGPHGNAETRWEMEAYG</sequence>
<dbReference type="FunFam" id="1.20.930.70:FF:000001">
    <property type="entry name" value="Fatty acid synthase beta subunit dehydratase"/>
    <property type="match status" value="1"/>
</dbReference>
<keyword evidence="1" id="KW-0596">Phosphopantetheine</keyword>
<dbReference type="Gene3D" id="6.10.60.10">
    <property type="match status" value="1"/>
</dbReference>
<dbReference type="GO" id="GO:0016787">
    <property type="term" value="F:hydrolase activity"/>
    <property type="evidence" value="ECO:0007669"/>
    <property type="project" value="UniProtKB-KW"/>
</dbReference>
<dbReference type="Proteomes" id="UP001140011">
    <property type="component" value="Unassembled WGS sequence"/>
</dbReference>
<dbReference type="Pfam" id="PF08354">
    <property type="entry name" value="Fas1-AflB-like_hel"/>
    <property type="match status" value="1"/>
</dbReference>
<evidence type="ECO:0000259" key="7">
    <source>
        <dbReference type="PROSITE" id="PS50075"/>
    </source>
</evidence>
<dbReference type="GO" id="GO:0006633">
    <property type="term" value="P:fatty acid biosynthetic process"/>
    <property type="evidence" value="ECO:0007669"/>
    <property type="project" value="InterPro"/>
</dbReference>
<evidence type="ECO:0000313" key="9">
    <source>
        <dbReference type="Proteomes" id="UP001140011"/>
    </source>
</evidence>
<dbReference type="Pfam" id="PF00698">
    <property type="entry name" value="Acyl_transf_1"/>
    <property type="match status" value="1"/>
</dbReference>
<proteinExistence type="predicted"/>
<name>A0A9W8GQF4_9FUNG</name>
<dbReference type="CDD" id="cd08950">
    <property type="entry name" value="KR_fFAS_SDR_c_like"/>
    <property type="match status" value="1"/>
</dbReference>
<dbReference type="GO" id="GO:0008897">
    <property type="term" value="F:holo-[acyl-carrier-protein] synthase activity"/>
    <property type="evidence" value="ECO:0007669"/>
    <property type="project" value="InterPro"/>
</dbReference>
<evidence type="ECO:0000256" key="2">
    <source>
        <dbReference type="ARBA" id="ARBA00022553"/>
    </source>
</evidence>
<keyword evidence="3 8" id="KW-0808">Transferase</keyword>
<dbReference type="Pfam" id="PF01575">
    <property type="entry name" value="MaoC_dehydratas"/>
    <property type="match status" value="1"/>
</dbReference>
<dbReference type="GO" id="GO:0004321">
    <property type="term" value="F:fatty-acyl-CoA synthase activity"/>
    <property type="evidence" value="ECO:0007669"/>
    <property type="project" value="UniProtKB-EC"/>
</dbReference>
<dbReference type="Gene3D" id="6.10.140.1400">
    <property type="match status" value="1"/>
</dbReference>
<keyword evidence="4" id="KW-0378">Hydrolase</keyword>
<dbReference type="Pfam" id="PF22235">
    <property type="entry name" value="FAS1_thioest_ins"/>
    <property type="match status" value="1"/>
</dbReference>
<dbReference type="InterPro" id="IPR002539">
    <property type="entry name" value="MaoC-like_dom"/>
</dbReference>
<dbReference type="Gene3D" id="1.20.930.70">
    <property type="match status" value="1"/>
</dbReference>
<dbReference type="Pfam" id="PF18314">
    <property type="entry name" value="FAS_I_H"/>
    <property type="match status" value="1"/>
</dbReference>
<dbReference type="Gene3D" id="3.30.1120.100">
    <property type="match status" value="1"/>
</dbReference>